<feature type="transmembrane region" description="Helical" evidence="1">
    <location>
        <begin position="42"/>
        <end position="60"/>
    </location>
</feature>
<keyword evidence="1" id="KW-0472">Membrane</keyword>
<dbReference type="Proteomes" id="UP000249134">
    <property type="component" value="Chromosome 1"/>
</dbReference>
<dbReference type="KEGG" id="blen:NCTC4824_01639"/>
<evidence type="ECO:0000256" key="1">
    <source>
        <dbReference type="SAM" id="Phobius"/>
    </source>
</evidence>
<sequence>MSQDVAALVQSTKIEETLTRTKTFNHDSTFVIKARQEKSTSIWMHSSYIIIFLYTLNELGLTNFSIPYTSFSMLTGRRCVFQAVTILILAVRSFLLAMDKRLLAINGRKQVNIITLQLDIFPGISHDRCTKTFRTIKLRQSNAFLYN</sequence>
<dbReference type="EMBL" id="LS483476">
    <property type="protein sequence ID" value="SQI55885.1"/>
    <property type="molecule type" value="Genomic_DNA"/>
</dbReference>
<keyword evidence="3" id="KW-1185">Reference proteome</keyword>
<proteinExistence type="predicted"/>
<protein>
    <submittedName>
        <fullName evidence="2">Uncharacterized protein</fullName>
    </submittedName>
</protein>
<dbReference type="AlphaFoldDB" id="A0A2X4YVR4"/>
<keyword evidence="1" id="KW-1133">Transmembrane helix</keyword>
<feature type="transmembrane region" description="Helical" evidence="1">
    <location>
        <begin position="80"/>
        <end position="98"/>
    </location>
</feature>
<organism evidence="2 3">
    <name type="scientific">Lederbergia lenta</name>
    <name type="common">Bacillus lentus</name>
    <dbReference type="NCBI Taxonomy" id="1467"/>
    <lineage>
        <taxon>Bacteria</taxon>
        <taxon>Bacillati</taxon>
        <taxon>Bacillota</taxon>
        <taxon>Bacilli</taxon>
        <taxon>Bacillales</taxon>
        <taxon>Bacillaceae</taxon>
        <taxon>Lederbergia</taxon>
    </lineage>
</organism>
<keyword evidence="1" id="KW-0812">Transmembrane</keyword>
<accession>A0A2X4YVR4</accession>
<reference evidence="2 3" key="1">
    <citation type="submission" date="2018-06" db="EMBL/GenBank/DDBJ databases">
        <authorList>
            <consortium name="Pathogen Informatics"/>
            <person name="Doyle S."/>
        </authorList>
    </citation>
    <scope>NUCLEOTIDE SEQUENCE [LARGE SCALE GENOMIC DNA]</scope>
    <source>
        <strain evidence="2 3">NCTC4824</strain>
    </source>
</reference>
<name>A0A2X4YVR4_LEDLE</name>
<dbReference type="RefSeq" id="WP_066137361.1">
    <property type="nucleotide sequence ID" value="NZ_CBCSGM010000001.1"/>
</dbReference>
<gene>
    <name evidence="2" type="ORF">NCTC4824_01639</name>
</gene>
<evidence type="ECO:0000313" key="2">
    <source>
        <dbReference type="EMBL" id="SQI55885.1"/>
    </source>
</evidence>
<evidence type="ECO:0000313" key="3">
    <source>
        <dbReference type="Proteomes" id="UP000249134"/>
    </source>
</evidence>